<evidence type="ECO:0000313" key="1">
    <source>
        <dbReference type="EMBL" id="ETW94028.1"/>
    </source>
</evidence>
<dbReference type="EMBL" id="AZHX01002536">
    <property type="protein sequence ID" value="ETW94028.1"/>
    <property type="molecule type" value="Genomic_DNA"/>
</dbReference>
<gene>
    <name evidence="1" type="ORF">ETSY2_50435</name>
</gene>
<evidence type="ECO:0000313" key="2">
    <source>
        <dbReference type="Proteomes" id="UP000019140"/>
    </source>
</evidence>
<evidence type="ECO:0008006" key="3">
    <source>
        <dbReference type="Google" id="ProtNLM"/>
    </source>
</evidence>
<sequence>MQLINSTIEDVSLKEEVGYDAVVGALNRLIEPKINWDEIDEIGTLGIDEISRSKGRKKFSAIITARQPKGKVRILGVLPDRKKRRLRHS</sequence>
<organism evidence="1 2">
    <name type="scientific">Candidatus Entotheonella gemina</name>
    <dbReference type="NCBI Taxonomy" id="1429439"/>
    <lineage>
        <taxon>Bacteria</taxon>
        <taxon>Pseudomonadati</taxon>
        <taxon>Nitrospinota/Tectimicrobiota group</taxon>
        <taxon>Candidatus Tectimicrobiota</taxon>
        <taxon>Candidatus Entotheonellia</taxon>
        <taxon>Candidatus Entotheonellales</taxon>
        <taxon>Candidatus Entotheonellaceae</taxon>
        <taxon>Candidatus Entotheonella</taxon>
    </lineage>
</organism>
<keyword evidence="2" id="KW-1185">Reference proteome</keyword>
<accession>W4L7H1</accession>
<dbReference type="HOGENOM" id="CLU_2449106_0_0_7"/>
<comment type="caution">
    <text evidence="1">The sequence shown here is derived from an EMBL/GenBank/DDBJ whole genome shotgun (WGS) entry which is preliminary data.</text>
</comment>
<reference evidence="1 2" key="1">
    <citation type="journal article" date="2014" name="Nature">
        <title>An environmental bacterial taxon with a large and distinct metabolic repertoire.</title>
        <authorList>
            <person name="Wilson M.C."/>
            <person name="Mori T."/>
            <person name="Ruckert C."/>
            <person name="Uria A.R."/>
            <person name="Helf M.J."/>
            <person name="Takada K."/>
            <person name="Gernert C."/>
            <person name="Steffens U.A."/>
            <person name="Heycke N."/>
            <person name="Schmitt S."/>
            <person name="Rinke C."/>
            <person name="Helfrich E.J."/>
            <person name="Brachmann A.O."/>
            <person name="Gurgui C."/>
            <person name="Wakimoto T."/>
            <person name="Kracht M."/>
            <person name="Crusemann M."/>
            <person name="Hentschel U."/>
            <person name="Abe I."/>
            <person name="Matsunaga S."/>
            <person name="Kalinowski J."/>
            <person name="Takeyama H."/>
            <person name="Piel J."/>
        </authorList>
    </citation>
    <scope>NUCLEOTIDE SEQUENCE [LARGE SCALE GENOMIC DNA]</scope>
    <source>
        <strain evidence="2">TSY2</strain>
    </source>
</reference>
<dbReference type="Proteomes" id="UP000019140">
    <property type="component" value="Unassembled WGS sequence"/>
</dbReference>
<proteinExistence type="predicted"/>
<protein>
    <recommendedName>
        <fullName evidence="3">Transposase IS204/IS1001/IS1096/IS1165 DDE domain-containing protein</fullName>
    </recommendedName>
</protein>
<dbReference type="AlphaFoldDB" id="W4L7H1"/>
<name>W4L7H1_9BACT</name>